<evidence type="ECO:0000313" key="1">
    <source>
        <dbReference type="EMBL" id="KAA5837942.1"/>
    </source>
</evidence>
<gene>
    <name evidence="1" type="primary">cas7c</name>
    <name evidence="1" type="ORF">F1721_00205</name>
</gene>
<dbReference type="InterPro" id="IPR013418">
    <property type="entry name" value="CRISPR-assoc_prot_Cas7/Csd2"/>
</dbReference>
<dbReference type="InterPro" id="IPR006482">
    <property type="entry name" value="Cas7_Csh2/Csh2"/>
</dbReference>
<dbReference type="SMR" id="A0A5M7C7G7"/>
<dbReference type="RefSeq" id="WP_150064448.1">
    <property type="nucleotide sequence ID" value="NZ_JBEPDJ010000001.1"/>
</dbReference>
<dbReference type="AlphaFoldDB" id="A0A5M7C7G7"/>
<organism evidence="1 2">
    <name type="scientific">Saccharopolyspora hirsuta</name>
    <dbReference type="NCBI Taxonomy" id="1837"/>
    <lineage>
        <taxon>Bacteria</taxon>
        <taxon>Bacillati</taxon>
        <taxon>Actinomycetota</taxon>
        <taxon>Actinomycetes</taxon>
        <taxon>Pseudonocardiales</taxon>
        <taxon>Pseudonocardiaceae</taxon>
        <taxon>Saccharopolyspora</taxon>
    </lineage>
</organism>
<dbReference type="Proteomes" id="UP000323946">
    <property type="component" value="Unassembled WGS sequence"/>
</dbReference>
<dbReference type="NCBIfam" id="TIGR01595">
    <property type="entry name" value="cas_CT1132"/>
    <property type="match status" value="1"/>
</dbReference>
<accession>A0A5M7C7G7</accession>
<evidence type="ECO:0000313" key="2">
    <source>
        <dbReference type="Proteomes" id="UP000323946"/>
    </source>
</evidence>
<sequence length="296" mass="32924">MSTETHLDPAVRHDMVFLFDIADGNPNGDPDFSNRPRMDEETGHGLVTDVALKRKVRNILPMAANDPDRYSIFVEAGHALNTRLAETMSVNNIDTKKKRLTPDELRTARSWLAHRYADIRLFGAVLNTGETKALGQIYGPVQVTNARSIDPIVAQQHTITRITQTTQADIDKGESTEFGSKWTVPYALYAAKIYYSASRGTQTGVDARDLELLYRCLEMMFDHDRSATRGTMTARGLYVFSHDNAFGNAPAHTLTDRVRINRTGDTSEPPRSFADYTVSLDDDNLPNGITATTLIA</sequence>
<dbReference type="OrthoDB" id="9776792at2"/>
<name>A0A5M7C7G7_SACHI</name>
<dbReference type="EMBL" id="VWPH01000001">
    <property type="protein sequence ID" value="KAA5837942.1"/>
    <property type="molecule type" value="Genomic_DNA"/>
</dbReference>
<protein>
    <submittedName>
        <fullName evidence="1">Type I-C CRISPR-associated protein Cas7/Csd2</fullName>
    </submittedName>
</protein>
<comment type="caution">
    <text evidence="1">The sequence shown here is derived from an EMBL/GenBank/DDBJ whole genome shotgun (WGS) entry which is preliminary data.</text>
</comment>
<proteinExistence type="predicted"/>
<keyword evidence="2" id="KW-1185">Reference proteome</keyword>
<dbReference type="NCBIfam" id="TIGR02589">
    <property type="entry name" value="cas_Csd2"/>
    <property type="match status" value="1"/>
</dbReference>
<reference evidence="1 2" key="1">
    <citation type="submission" date="2019-09" db="EMBL/GenBank/DDBJ databases">
        <title>Draft genome sequence of the thermophilic Saccharopolyspora hirsuta VKM Ac-666T.</title>
        <authorList>
            <person name="Lobastova T.G."/>
            <person name="Fokina V."/>
            <person name="Bragin E.Y."/>
            <person name="Shtratnikova V.Y."/>
            <person name="Starodumova I.P."/>
            <person name="Tarlachkov S.V."/>
            <person name="Donova M.V."/>
        </authorList>
    </citation>
    <scope>NUCLEOTIDE SEQUENCE [LARGE SCALE GENOMIC DNA]</scope>
    <source>
        <strain evidence="1 2">VKM Ac-666</strain>
    </source>
</reference>
<dbReference type="GO" id="GO:0043571">
    <property type="term" value="P:maintenance of CRISPR repeat elements"/>
    <property type="evidence" value="ECO:0007669"/>
    <property type="project" value="InterPro"/>
</dbReference>
<dbReference type="Pfam" id="PF05107">
    <property type="entry name" value="Cas_Cas7"/>
    <property type="match status" value="1"/>
</dbReference>